<gene>
    <name evidence="10" type="ORF">Agabi119p4_7292</name>
</gene>
<dbReference type="Pfam" id="PF08564">
    <property type="entry name" value="CDC37_C"/>
    <property type="match status" value="1"/>
</dbReference>
<dbReference type="SMART" id="SM01071">
    <property type="entry name" value="CDC37_N"/>
    <property type="match status" value="1"/>
</dbReference>
<dbReference type="GO" id="GO:0051087">
    <property type="term" value="F:protein-folding chaperone binding"/>
    <property type="evidence" value="ECO:0007669"/>
    <property type="project" value="TreeGrafter"/>
</dbReference>
<dbReference type="GO" id="GO:0051082">
    <property type="term" value="F:unfolded protein binding"/>
    <property type="evidence" value="ECO:0007669"/>
    <property type="project" value="TreeGrafter"/>
</dbReference>
<feature type="region of interest" description="Disordered" evidence="6">
    <location>
        <begin position="168"/>
        <end position="247"/>
    </location>
</feature>
<evidence type="ECO:0000256" key="1">
    <source>
        <dbReference type="ARBA" id="ARBA00004496"/>
    </source>
</evidence>
<evidence type="ECO:0000313" key="10">
    <source>
        <dbReference type="EMBL" id="KAF7768049.1"/>
    </source>
</evidence>
<evidence type="ECO:0000256" key="6">
    <source>
        <dbReference type="SAM" id="MobiDB-lite"/>
    </source>
</evidence>
<dbReference type="Pfam" id="PF03234">
    <property type="entry name" value="CDC37_N"/>
    <property type="match status" value="1"/>
</dbReference>
<dbReference type="Gene3D" id="1.20.58.610">
    <property type="entry name" value="Cdc37, Hsp90 binding domain"/>
    <property type="match status" value="1"/>
</dbReference>
<dbReference type="Proteomes" id="UP000629468">
    <property type="component" value="Unassembled WGS sequence"/>
</dbReference>
<dbReference type="GO" id="GO:0006457">
    <property type="term" value="P:protein folding"/>
    <property type="evidence" value="ECO:0007669"/>
    <property type="project" value="TreeGrafter"/>
</dbReference>
<evidence type="ECO:0000256" key="4">
    <source>
        <dbReference type="ARBA" id="ARBA00023186"/>
    </source>
</evidence>
<dbReference type="InterPro" id="IPR013855">
    <property type="entry name" value="Cdc37_N_dom"/>
</dbReference>
<feature type="domain" description="Cdc37 Hsp90 binding" evidence="8">
    <location>
        <begin position="192"/>
        <end position="367"/>
    </location>
</feature>
<dbReference type="GO" id="GO:0019901">
    <property type="term" value="F:protein kinase binding"/>
    <property type="evidence" value="ECO:0007669"/>
    <property type="project" value="InterPro"/>
</dbReference>
<feature type="compositionally biased region" description="Basic and acidic residues" evidence="6">
    <location>
        <begin position="168"/>
        <end position="191"/>
    </location>
</feature>
<dbReference type="SUPFAM" id="SSF101391">
    <property type="entry name" value="Hsp90 co-chaperone CDC37"/>
    <property type="match status" value="1"/>
</dbReference>
<dbReference type="EMBL" id="JABXXO010000010">
    <property type="protein sequence ID" value="KAF7768049.1"/>
    <property type="molecule type" value="Genomic_DNA"/>
</dbReference>
<feature type="compositionally biased region" description="Low complexity" evidence="6">
    <location>
        <begin position="223"/>
        <end position="236"/>
    </location>
</feature>
<comment type="subcellular location">
    <subcellularLocation>
        <location evidence="1">Cytoplasm</location>
    </subcellularLocation>
</comment>
<feature type="domain" description="Cdc37 C-terminal" evidence="7">
    <location>
        <begin position="383"/>
        <end position="484"/>
    </location>
</feature>
<comment type="similarity">
    <text evidence="2">Belongs to the CDC37 family.</text>
</comment>
<evidence type="ECO:0000259" key="9">
    <source>
        <dbReference type="SMART" id="SM01071"/>
    </source>
</evidence>
<accession>A0A8H7EYT0</accession>
<evidence type="ECO:0000256" key="5">
    <source>
        <dbReference type="ARBA" id="ARBA00031396"/>
    </source>
</evidence>
<name>A0A8H7EYT0_AGABI</name>
<evidence type="ECO:0000256" key="2">
    <source>
        <dbReference type="ARBA" id="ARBA00006222"/>
    </source>
</evidence>
<dbReference type="InterPro" id="IPR013874">
    <property type="entry name" value="Cdc37_Hsp90-bd"/>
</dbReference>
<keyword evidence="4" id="KW-0143">Chaperone</keyword>
<dbReference type="SMART" id="SM01070">
    <property type="entry name" value="CDC37_M"/>
    <property type="match status" value="1"/>
</dbReference>
<evidence type="ECO:0000256" key="3">
    <source>
        <dbReference type="ARBA" id="ARBA00022490"/>
    </source>
</evidence>
<proteinExistence type="inferred from homology"/>
<sequence length="484" mass="54855">MPLNYSKWDQLEVSDDSDIEGHPNVDHRSLVRWRQRDIHEKREERKYKISLLEANINCDNVLLPRVKEIADKLAKSDQQLSYFNSLVEKLEKNPSKECPPGNDSSKSEQTYDGMLLILLRGVTDAVKKRISMLNLSESEKDARLGSELADEMSMHVKELQKEIDKKKQELEEEVQEQKRKITSEDIHEGFDNKYVPPKPEPQSITKPKQKKKAQETTIEVLNPSASSSAAPAAEPEVASDEEETDLPELTPALEGFAKIPLGEYQKSWEYIQNHRDVYVDGASDALLVAAFTAQGDGKTKYAKQCIHQSMLLQYCEKLGADGPRMFFKKMITGDKRAEKIFLDDFERTYNHLVERVRITSETANAGREQIQLVAEDPNVKIEFDVPDGPPPEHLSLEGPGTETLDIEEVRKALQLRWDIYSTFPEDFQEALRGGDLQEVNKVLGEMDVTTAENVVNSLDMAGILSFSQKGVRDMTGQGESEEKE</sequence>
<feature type="domain" description="Cdc37 N-terminal" evidence="9">
    <location>
        <begin position="2"/>
        <end position="193"/>
    </location>
</feature>
<organism evidence="10 11">
    <name type="scientific">Agaricus bisporus var. burnettii</name>
    <dbReference type="NCBI Taxonomy" id="192524"/>
    <lineage>
        <taxon>Eukaryota</taxon>
        <taxon>Fungi</taxon>
        <taxon>Dikarya</taxon>
        <taxon>Basidiomycota</taxon>
        <taxon>Agaricomycotina</taxon>
        <taxon>Agaricomycetes</taxon>
        <taxon>Agaricomycetidae</taxon>
        <taxon>Agaricales</taxon>
        <taxon>Agaricineae</taxon>
        <taxon>Agaricaceae</taxon>
        <taxon>Agaricus</taxon>
    </lineage>
</organism>
<evidence type="ECO:0000259" key="8">
    <source>
        <dbReference type="SMART" id="SM01070"/>
    </source>
</evidence>
<feature type="compositionally biased region" description="Acidic residues" evidence="6">
    <location>
        <begin position="237"/>
        <end position="246"/>
    </location>
</feature>
<comment type="caution">
    <text evidence="10">The sequence shown here is derived from an EMBL/GenBank/DDBJ whole genome shotgun (WGS) entry which is preliminary data.</text>
</comment>
<evidence type="ECO:0000259" key="7">
    <source>
        <dbReference type="SMART" id="SM01069"/>
    </source>
</evidence>
<dbReference type="Pfam" id="PF08565">
    <property type="entry name" value="CDC37_M"/>
    <property type="match status" value="1"/>
</dbReference>
<dbReference type="InterPro" id="IPR004918">
    <property type="entry name" value="Cdc37"/>
</dbReference>
<protein>
    <recommendedName>
        <fullName evidence="5">Hsp90 chaperone protein kinase-targeting subunit</fullName>
    </recommendedName>
</protein>
<dbReference type="PANTHER" id="PTHR12800">
    <property type="entry name" value="CDC37-RELATED"/>
    <property type="match status" value="1"/>
</dbReference>
<dbReference type="AlphaFoldDB" id="A0A8H7EYT0"/>
<dbReference type="InterPro" id="IPR013873">
    <property type="entry name" value="Cdc37_C"/>
</dbReference>
<keyword evidence="3" id="KW-0963">Cytoplasm</keyword>
<dbReference type="OMA" id="NYSKWDQ"/>
<evidence type="ECO:0000313" key="11">
    <source>
        <dbReference type="Proteomes" id="UP000629468"/>
    </source>
</evidence>
<reference evidence="10 11" key="1">
    <citation type="journal article" name="Sci. Rep.">
        <title>Telomere-to-telomere assembled and centromere annotated genomes of the two main subspecies of the button mushroom Agaricus bisporus reveal especially polymorphic chromosome ends.</title>
        <authorList>
            <person name="Sonnenberg A.S.M."/>
            <person name="Sedaghat-Telgerd N."/>
            <person name="Lavrijssen B."/>
            <person name="Ohm R.A."/>
            <person name="Hendrickx P.M."/>
            <person name="Scholtmeijer K."/>
            <person name="Baars J.J.P."/>
            <person name="van Peer A."/>
        </authorList>
    </citation>
    <scope>NUCLEOTIDE SEQUENCE [LARGE SCALE GENOMIC DNA]</scope>
    <source>
        <strain evidence="10 11">H119_p4</strain>
    </source>
</reference>
<dbReference type="GO" id="GO:0005737">
    <property type="term" value="C:cytoplasm"/>
    <property type="evidence" value="ECO:0007669"/>
    <property type="project" value="UniProtKB-SubCell"/>
</dbReference>
<dbReference type="PANTHER" id="PTHR12800:SF4">
    <property type="entry name" value="HSP90 CO-CHAPERONE CDC37"/>
    <property type="match status" value="1"/>
</dbReference>
<dbReference type="GO" id="GO:0031072">
    <property type="term" value="F:heat shock protein binding"/>
    <property type="evidence" value="ECO:0007669"/>
    <property type="project" value="TreeGrafter"/>
</dbReference>
<dbReference type="InterPro" id="IPR038189">
    <property type="entry name" value="Cdc37_Hsp90-bd_sf"/>
</dbReference>
<dbReference type="GO" id="GO:0050821">
    <property type="term" value="P:protein stabilization"/>
    <property type="evidence" value="ECO:0007669"/>
    <property type="project" value="TreeGrafter"/>
</dbReference>
<dbReference type="SMART" id="SM01069">
    <property type="entry name" value="CDC37_C"/>
    <property type="match status" value="1"/>
</dbReference>